<feature type="region of interest" description="Disordered" evidence="1">
    <location>
        <begin position="32"/>
        <end position="53"/>
    </location>
</feature>
<evidence type="ECO:0000313" key="2">
    <source>
        <dbReference type="EMBL" id="ODA67373.1"/>
    </source>
</evidence>
<evidence type="ECO:0000313" key="3">
    <source>
        <dbReference type="Proteomes" id="UP000095087"/>
    </source>
</evidence>
<sequence>MLASDEALSLVEALERDIGDIEQTMPAEEWRLDPYLRKDAPQKDAPQDVTLTW</sequence>
<proteinExistence type="predicted"/>
<organism evidence="2 3">
    <name type="scientific">Methyloligella halotolerans</name>
    <dbReference type="NCBI Taxonomy" id="1177755"/>
    <lineage>
        <taxon>Bacteria</taxon>
        <taxon>Pseudomonadati</taxon>
        <taxon>Pseudomonadota</taxon>
        <taxon>Alphaproteobacteria</taxon>
        <taxon>Hyphomicrobiales</taxon>
        <taxon>Hyphomicrobiaceae</taxon>
        <taxon>Methyloligella</taxon>
    </lineage>
</organism>
<gene>
    <name evidence="2" type="ORF">A7A08_01405</name>
</gene>
<evidence type="ECO:0000256" key="1">
    <source>
        <dbReference type="SAM" id="MobiDB-lite"/>
    </source>
</evidence>
<dbReference type="EMBL" id="MASI01000003">
    <property type="protein sequence ID" value="ODA67373.1"/>
    <property type="molecule type" value="Genomic_DNA"/>
</dbReference>
<dbReference type="Proteomes" id="UP000095087">
    <property type="component" value="Unassembled WGS sequence"/>
</dbReference>
<dbReference type="RefSeq" id="WP_169822946.1">
    <property type="nucleotide sequence ID" value="NZ_MASI01000003.1"/>
</dbReference>
<reference evidence="2 3" key="1">
    <citation type="submission" date="2016-07" db="EMBL/GenBank/DDBJ databases">
        <title>Draft genome sequence of Methyloligella halotolerans C2T (VKM B-2706T=CCUG 61687T=DSM 25045T), a halotolerant polyhydroxybutyrate accumulating methylotroph.</title>
        <authorList>
            <person name="Vasilenko O.V."/>
            <person name="Doronina N.V."/>
            <person name="Poroshina M.N."/>
            <person name="Tarlachkov S.V."/>
            <person name="Trotsenko Y.A."/>
        </authorList>
    </citation>
    <scope>NUCLEOTIDE SEQUENCE [LARGE SCALE GENOMIC DNA]</scope>
    <source>
        <strain evidence="2 3">VKM B-2706</strain>
    </source>
</reference>
<protein>
    <submittedName>
        <fullName evidence="2">Uncharacterized protein</fullName>
    </submittedName>
</protein>
<name>A0A1E2RYR4_9HYPH</name>
<dbReference type="AlphaFoldDB" id="A0A1E2RYR4"/>
<accession>A0A1E2RYR4</accession>
<feature type="compositionally biased region" description="Basic and acidic residues" evidence="1">
    <location>
        <begin position="32"/>
        <end position="46"/>
    </location>
</feature>
<dbReference type="STRING" id="1177755.A7A08_01405"/>
<comment type="caution">
    <text evidence="2">The sequence shown here is derived from an EMBL/GenBank/DDBJ whole genome shotgun (WGS) entry which is preliminary data.</text>
</comment>
<keyword evidence="3" id="KW-1185">Reference proteome</keyword>